<dbReference type="GO" id="GO:0005922">
    <property type="term" value="C:connexin complex"/>
    <property type="evidence" value="ECO:0007669"/>
    <property type="project" value="InterPro"/>
</dbReference>
<dbReference type="PRINTS" id="PR01137">
    <property type="entry name" value="CONNEXINA8"/>
</dbReference>
<dbReference type="GO" id="GO:0007154">
    <property type="term" value="P:cell communication"/>
    <property type="evidence" value="ECO:0007669"/>
    <property type="project" value="InterPro"/>
</dbReference>
<feature type="compositionally biased region" description="Basic and acidic residues" evidence="1">
    <location>
        <begin position="116"/>
        <end position="126"/>
    </location>
</feature>
<name>A0A9Q0XR81_9SAUR</name>
<feature type="compositionally biased region" description="Basic and acidic residues" evidence="1">
    <location>
        <begin position="85"/>
        <end position="103"/>
    </location>
</feature>
<feature type="compositionally biased region" description="Low complexity" evidence="1">
    <location>
        <begin position="146"/>
        <end position="157"/>
    </location>
</feature>
<organism evidence="2 3">
    <name type="scientific">Phrynocephalus forsythii</name>
    <dbReference type="NCBI Taxonomy" id="171643"/>
    <lineage>
        <taxon>Eukaryota</taxon>
        <taxon>Metazoa</taxon>
        <taxon>Chordata</taxon>
        <taxon>Craniata</taxon>
        <taxon>Vertebrata</taxon>
        <taxon>Euteleostomi</taxon>
        <taxon>Lepidosauria</taxon>
        <taxon>Squamata</taxon>
        <taxon>Bifurcata</taxon>
        <taxon>Unidentata</taxon>
        <taxon>Episquamata</taxon>
        <taxon>Toxicofera</taxon>
        <taxon>Iguania</taxon>
        <taxon>Acrodonta</taxon>
        <taxon>Agamidae</taxon>
        <taxon>Agaminae</taxon>
        <taxon>Phrynocephalus</taxon>
    </lineage>
</organism>
<comment type="caution">
    <text evidence="2">The sequence shown here is derived from an EMBL/GenBank/DDBJ whole genome shotgun (WGS) entry which is preliminary data.</text>
</comment>
<accession>A0A9Q0XR81</accession>
<evidence type="ECO:0000313" key="2">
    <source>
        <dbReference type="EMBL" id="KAJ7320434.1"/>
    </source>
</evidence>
<reference evidence="2" key="1">
    <citation type="journal article" date="2023" name="DNA Res.">
        <title>Chromosome-level genome assembly of Phrynocephalus forsythii using third-generation DNA sequencing and Hi-C analysis.</title>
        <authorList>
            <person name="Qi Y."/>
            <person name="Zhao W."/>
            <person name="Zhao Y."/>
            <person name="Niu C."/>
            <person name="Cao S."/>
            <person name="Zhang Y."/>
        </authorList>
    </citation>
    <scope>NUCLEOTIDE SEQUENCE</scope>
    <source>
        <tissue evidence="2">Muscle</tissue>
    </source>
</reference>
<sequence length="165" mass="18856">MKKVKGYKLLEEEEKPAFHYFPLSEVEVETTPVSPAFHDFEKISMEHLEHISRALDEQLPSYAHMEEPYEEKIEMVEEVEQEVAEEAKEEVAGEVTEKEKAEDQMEQAAEQEGETGEDKPVEKEQEIDLQEEDLTVPSAELAADTRSQSRLSKASSRARSDDLTV</sequence>
<evidence type="ECO:0000313" key="3">
    <source>
        <dbReference type="Proteomes" id="UP001142489"/>
    </source>
</evidence>
<dbReference type="AlphaFoldDB" id="A0A9Q0XR81"/>
<proteinExistence type="predicted"/>
<feature type="region of interest" description="Disordered" evidence="1">
    <location>
        <begin position="81"/>
        <end position="165"/>
    </location>
</feature>
<evidence type="ECO:0000256" key="1">
    <source>
        <dbReference type="SAM" id="MobiDB-lite"/>
    </source>
</evidence>
<dbReference type="InterPro" id="IPR002266">
    <property type="entry name" value="Connexin50"/>
</dbReference>
<protein>
    <submittedName>
        <fullName evidence="2">Uncharacterized protein</fullName>
    </submittedName>
</protein>
<dbReference type="Pfam" id="PF03509">
    <property type="entry name" value="Connexin50"/>
    <property type="match status" value="1"/>
</dbReference>
<dbReference type="Proteomes" id="UP001142489">
    <property type="component" value="Unassembled WGS sequence"/>
</dbReference>
<keyword evidence="3" id="KW-1185">Reference proteome</keyword>
<gene>
    <name evidence="2" type="ORF">JRQ81_019945</name>
</gene>
<dbReference type="EMBL" id="JAPFRF010000010">
    <property type="protein sequence ID" value="KAJ7320434.1"/>
    <property type="molecule type" value="Genomic_DNA"/>
</dbReference>